<accession>F7R0B0</accession>
<sequence>MLDKGVDLRLLLSGIFSILISGNRLHLPNAVLRSICLISAPRQDYGQKADS</sequence>
<evidence type="ECO:0000313" key="2">
    <source>
        <dbReference type="Proteomes" id="UP000002971"/>
    </source>
</evidence>
<protein>
    <submittedName>
        <fullName evidence="1">Uncharacterized protein</fullName>
    </submittedName>
</protein>
<name>F7R0B0_9LACO</name>
<dbReference type="AlphaFoldDB" id="F7R0B0"/>
<organism evidence="1 2">
    <name type="scientific">Ligilactobacillus ruminis SPM0211</name>
    <dbReference type="NCBI Taxonomy" id="1040964"/>
    <lineage>
        <taxon>Bacteria</taxon>
        <taxon>Bacillati</taxon>
        <taxon>Bacillota</taxon>
        <taxon>Bacilli</taxon>
        <taxon>Lactobacillales</taxon>
        <taxon>Lactobacillaceae</taxon>
        <taxon>Ligilactobacillus</taxon>
    </lineage>
</organism>
<reference evidence="1 2" key="1">
    <citation type="journal article" date="2011" name="J. Bacteriol.">
        <title>Genome Sequence of Lactobacillus ruminis SPM0211, Isolated from a Fecal Sample from a Healthy Korean.</title>
        <authorList>
            <person name="Lee S."/>
            <person name="Cho Y.J."/>
            <person name="Lee A.H."/>
            <person name="Chun J."/>
            <person name="Ha N.J."/>
            <person name="Ko G."/>
        </authorList>
    </citation>
    <scope>NUCLEOTIDE SEQUENCE [LARGE SCALE GENOMIC DNA]</scope>
    <source>
        <strain evidence="1 2">SPM0211</strain>
    </source>
</reference>
<proteinExistence type="predicted"/>
<gene>
    <name evidence="1" type="ORF">LRU_01239</name>
</gene>
<dbReference type="EMBL" id="AFOJ01000005">
    <property type="protein sequence ID" value="EGM51725.1"/>
    <property type="molecule type" value="Genomic_DNA"/>
</dbReference>
<evidence type="ECO:0000313" key="1">
    <source>
        <dbReference type="EMBL" id="EGM51725.1"/>
    </source>
</evidence>
<dbReference type="Proteomes" id="UP000002971">
    <property type="component" value="Unassembled WGS sequence"/>
</dbReference>
<comment type="caution">
    <text evidence="1">The sequence shown here is derived from an EMBL/GenBank/DDBJ whole genome shotgun (WGS) entry which is preliminary data.</text>
</comment>